<feature type="compositionally biased region" description="Polar residues" evidence="1">
    <location>
        <begin position="136"/>
        <end position="148"/>
    </location>
</feature>
<evidence type="ECO:0000313" key="3">
    <source>
        <dbReference type="Proteomes" id="UP000095728"/>
    </source>
</evidence>
<accession>A0A1E5R1C6</accession>
<dbReference type="EMBL" id="LPNM01000011">
    <property type="protein sequence ID" value="OEJ80682.1"/>
    <property type="molecule type" value="Genomic_DNA"/>
</dbReference>
<comment type="caution">
    <text evidence="2">The sequence shown here is derived from an EMBL/GenBank/DDBJ whole genome shotgun (WGS) entry which is preliminary data.</text>
</comment>
<name>A0A1E5R1C6_9ASCO</name>
<sequence length="488" mass="53632">MIAYLNQWIQDQCVDFGTQRVDYLNKQNGIKKLHPIDDKKLFIPVIFLLTAFLLFYTKTDKHSSSDEIYEISNASFESTTSDIFFDKESKSIINTESNDQEEQMKDTAYVEEKKVVTLEQKTLSGCSPKRSEDNTDISSSAMEFNDNSAPKHETLSLSCNGESIPLIKRCETILEAPEDAFDIEETSQVEIAKIGIAPLPNSNDYTVSPATFSQQFYNNTVQNTHQSEGNIHNNKDNTKQDVSFENPQTLLLRETDFTTAITASEEDLQKTNKILEFQEPEYNADEQDKSNNVSSFTVPEQQEPKINLPIVNLLPNLRSRSSIGSLDSSNASEGTSKLSNLGSIKALSSSESPKVKELIEIFENIKEPESDIFKTCSAASGSRGSGSDAVGVLAIPAPGMTKELQPSSLSTSPRRNFNNNITLVSVSQPSSQGSAFSSDFDKTPTRTGNSKAFSSVGLMTSTSARPSVTTALNETPTKGAISIISHKL</sequence>
<gene>
    <name evidence="2" type="ORF">AWRI3579_g3844</name>
</gene>
<protein>
    <submittedName>
        <fullName evidence="2">Uncharacterized protein</fullName>
    </submittedName>
</protein>
<reference evidence="3" key="1">
    <citation type="journal article" date="2016" name="Genome Announc.">
        <title>Genome sequences of three species of Hanseniaspora isolated from spontaneous wine fermentations.</title>
        <authorList>
            <person name="Sternes P.R."/>
            <person name="Lee D."/>
            <person name="Kutyna D.R."/>
            <person name="Borneman A.R."/>
        </authorList>
    </citation>
    <scope>NUCLEOTIDE SEQUENCE [LARGE SCALE GENOMIC DNA]</scope>
    <source>
        <strain evidence="3">AWRI3579</strain>
    </source>
</reference>
<proteinExistence type="predicted"/>
<feature type="region of interest" description="Disordered" evidence="1">
    <location>
        <begin position="124"/>
        <end position="149"/>
    </location>
</feature>
<organism evidence="2 3">
    <name type="scientific">Hanseniaspora osmophila</name>
    <dbReference type="NCBI Taxonomy" id="56408"/>
    <lineage>
        <taxon>Eukaryota</taxon>
        <taxon>Fungi</taxon>
        <taxon>Dikarya</taxon>
        <taxon>Ascomycota</taxon>
        <taxon>Saccharomycotina</taxon>
        <taxon>Saccharomycetes</taxon>
        <taxon>Saccharomycodales</taxon>
        <taxon>Saccharomycodaceae</taxon>
        <taxon>Hanseniaspora</taxon>
    </lineage>
</organism>
<dbReference type="Proteomes" id="UP000095728">
    <property type="component" value="Unassembled WGS sequence"/>
</dbReference>
<evidence type="ECO:0000313" key="2">
    <source>
        <dbReference type="EMBL" id="OEJ80682.1"/>
    </source>
</evidence>
<evidence type="ECO:0000256" key="1">
    <source>
        <dbReference type="SAM" id="MobiDB-lite"/>
    </source>
</evidence>
<keyword evidence="3" id="KW-1185">Reference proteome</keyword>
<feature type="region of interest" description="Disordered" evidence="1">
    <location>
        <begin position="430"/>
        <end position="453"/>
    </location>
</feature>
<dbReference type="InParanoid" id="A0A1E5R1C6"/>
<dbReference type="AlphaFoldDB" id="A0A1E5R1C6"/>